<dbReference type="PATRIC" id="fig|1227453.3.peg.1909"/>
<name>M0LEP6_HALJT</name>
<evidence type="ECO:0000313" key="1">
    <source>
        <dbReference type="EMBL" id="EMA30455.1"/>
    </source>
</evidence>
<dbReference type="eggNOG" id="arCOG09173">
    <property type="taxonomic scope" value="Archaea"/>
</dbReference>
<evidence type="ECO:0000313" key="2">
    <source>
        <dbReference type="Proteomes" id="UP000011524"/>
    </source>
</evidence>
<reference evidence="1 2" key="1">
    <citation type="journal article" date="2014" name="PLoS Genet.">
        <title>Phylogenetically driven sequencing of extremely halophilic archaea reveals strategies for static and dynamic osmo-response.</title>
        <authorList>
            <person name="Becker E.A."/>
            <person name="Seitzer P.M."/>
            <person name="Tritt A."/>
            <person name="Larsen D."/>
            <person name="Krusor M."/>
            <person name="Yao A.I."/>
            <person name="Wu D."/>
            <person name="Madern D."/>
            <person name="Eisen J.A."/>
            <person name="Darling A.E."/>
            <person name="Facciotti M.T."/>
        </authorList>
    </citation>
    <scope>NUCLEOTIDE SEQUENCE [LARGE SCALE GENOMIC DNA]</scope>
    <source>
        <strain evidence="2">ATCC 49778 / DSM 6131 / JCM 7785 / NBRC 101032 / NCIMB 13157 / TR-1</strain>
    </source>
</reference>
<dbReference type="Proteomes" id="UP000011524">
    <property type="component" value="Unassembled WGS sequence"/>
</dbReference>
<dbReference type="STRING" id="1227453.C444_09722"/>
<protein>
    <submittedName>
        <fullName evidence="1">Uncharacterized protein</fullName>
    </submittedName>
</protein>
<comment type="caution">
    <text evidence="1">The sequence shown here is derived from an EMBL/GenBank/DDBJ whole genome shotgun (WGS) entry which is preliminary data.</text>
</comment>
<accession>M0LEP6</accession>
<sequence>MDNRIRTGGLAVLVTAWLVVTAGAGAGVTYGLLSDDATASGTIRIDVGSSAPPNGDAYNDANGNGRYDEGETTYAADELASFYDPSANLVIPETVESIEQDQVGITAGSITYSGKVESESVSLTAKSGDISVNGAEVESEGSVQLSAPNGGVSMTDGTVESESVSVTAKDGDVSMDGTTVESEGSVQLSAPNNGISIIGASVESESISVTAKGEDILADRATLNSEGAVQLKAPNDGISIVNGLIESESVSLTAKGGCITVDGTAVNAEGDIVLRAPNDPISMTGAELSADGSVTLRSNGDIHANDSSMESGNGAITADLGTTDATLYVDGATIDDGDDAIAYRPNGVRVVPSDGPATGP</sequence>
<keyword evidence="2" id="KW-1185">Reference proteome</keyword>
<proteinExistence type="predicted"/>
<gene>
    <name evidence="1" type="ORF">C444_09722</name>
</gene>
<organism evidence="1 2">
    <name type="scientific">Haloarcula japonica (strain ATCC 49778 / DSM 6131 / JCM 7785 / NBRC 101032 / NCIMB 13157 / TR-1)</name>
    <dbReference type="NCBI Taxonomy" id="1227453"/>
    <lineage>
        <taxon>Archaea</taxon>
        <taxon>Methanobacteriati</taxon>
        <taxon>Methanobacteriota</taxon>
        <taxon>Stenosarchaea group</taxon>
        <taxon>Halobacteria</taxon>
        <taxon>Halobacteriales</taxon>
        <taxon>Haloarculaceae</taxon>
        <taxon>Haloarcula</taxon>
    </lineage>
</organism>
<dbReference type="AlphaFoldDB" id="M0LEP6"/>
<dbReference type="EMBL" id="AOLY01000033">
    <property type="protein sequence ID" value="EMA30455.1"/>
    <property type="molecule type" value="Genomic_DNA"/>
</dbReference>